<dbReference type="EMBL" id="CDMZ01001672">
    <property type="protein sequence ID" value="CEM36025.1"/>
    <property type="molecule type" value="Genomic_DNA"/>
</dbReference>
<evidence type="ECO:0000256" key="1">
    <source>
        <dbReference type="SAM" id="MobiDB-lite"/>
    </source>
</evidence>
<dbReference type="PANTHER" id="PTHR34060">
    <property type="entry name" value="POLYKETIDE CYCLASE / DEHYDRASE AND LIPID TRANSPORT PROTEIN"/>
    <property type="match status" value="1"/>
</dbReference>
<dbReference type="SUPFAM" id="SSF55961">
    <property type="entry name" value="Bet v1-like"/>
    <property type="match status" value="1"/>
</dbReference>
<accession>A0A0G4GY83</accession>
<evidence type="ECO:0000313" key="3">
    <source>
        <dbReference type="EMBL" id="CEM36025.1"/>
    </source>
</evidence>
<feature type="compositionally biased region" description="Polar residues" evidence="1">
    <location>
        <begin position="234"/>
        <end position="244"/>
    </location>
</feature>
<dbReference type="InterPro" id="IPR005031">
    <property type="entry name" value="COQ10_START"/>
</dbReference>
<organism evidence="3">
    <name type="scientific">Chromera velia CCMP2878</name>
    <dbReference type="NCBI Taxonomy" id="1169474"/>
    <lineage>
        <taxon>Eukaryota</taxon>
        <taxon>Sar</taxon>
        <taxon>Alveolata</taxon>
        <taxon>Colpodellida</taxon>
        <taxon>Chromeraceae</taxon>
        <taxon>Chromera</taxon>
    </lineage>
</organism>
<reference evidence="3" key="1">
    <citation type="submission" date="2014-11" db="EMBL/GenBank/DDBJ databases">
        <authorList>
            <person name="Otto D Thomas"/>
            <person name="Naeem Raeece"/>
        </authorList>
    </citation>
    <scope>NUCLEOTIDE SEQUENCE</scope>
</reference>
<feature type="domain" description="Coenzyme Q-binding protein COQ10 START" evidence="2">
    <location>
        <begin position="31"/>
        <end position="186"/>
    </location>
</feature>
<dbReference type="Pfam" id="PF03364">
    <property type="entry name" value="Polyketide_cyc"/>
    <property type="match status" value="1"/>
</dbReference>
<feature type="region of interest" description="Disordered" evidence="1">
    <location>
        <begin position="212"/>
        <end position="245"/>
    </location>
</feature>
<dbReference type="AlphaFoldDB" id="A0A0G4GY83"/>
<dbReference type="VEuPathDB" id="CryptoDB:Cvel_23869"/>
<gene>
    <name evidence="3" type="ORF">Cvel_23869</name>
</gene>
<sequence length="258" mass="29222">MFSSVEKEGITVNIERPESNVRRISGSVVVDTPVSGCWDILTDYNNLAVHVPNLVESKLVEWPSPNKPQNKWRLYQEGAQKIIGFNFRAAVTLDMEEKVMPSSESFESHSIDFTMAESMYFAQFDGTWRAQLNGRRLVGRNPDGSPKYEYTSKLFYCVTIRPKGVVPVMALEWRIKEDVPINLKAVKVAAEKLWKQRSEASELAAKARALRQSEPLGPLDDLELESETDPGVSQEETLSVYSDATQREETLEAYNNVR</sequence>
<evidence type="ECO:0000259" key="2">
    <source>
        <dbReference type="Pfam" id="PF03364"/>
    </source>
</evidence>
<dbReference type="PANTHER" id="PTHR34060:SF1">
    <property type="entry name" value="POLYKETIDE CYCLASE _ DEHYDRASE AND LIPID TRANSPORT PROTEIN"/>
    <property type="match status" value="1"/>
</dbReference>
<name>A0A0G4GY83_9ALVE</name>
<protein>
    <recommendedName>
        <fullName evidence="2">Coenzyme Q-binding protein COQ10 START domain-containing protein</fullName>
    </recommendedName>
</protein>
<dbReference type="InterPro" id="IPR023393">
    <property type="entry name" value="START-like_dom_sf"/>
</dbReference>
<dbReference type="Gene3D" id="3.30.530.20">
    <property type="match status" value="1"/>
</dbReference>
<proteinExistence type="predicted"/>